<keyword evidence="1" id="KW-0808">Transferase</keyword>
<evidence type="ECO:0000256" key="2">
    <source>
        <dbReference type="ARBA" id="ARBA00022695"/>
    </source>
</evidence>
<evidence type="ECO:0000256" key="1">
    <source>
        <dbReference type="ARBA" id="ARBA00022679"/>
    </source>
</evidence>
<evidence type="ECO:0000256" key="5">
    <source>
        <dbReference type="ARBA" id="ARBA00048493"/>
    </source>
</evidence>
<dbReference type="GO" id="GO:0019134">
    <property type="term" value="F:glucosamine-1-phosphate N-acetyltransferase activity"/>
    <property type="evidence" value="ECO:0007669"/>
    <property type="project" value="UniProtKB-EC"/>
</dbReference>
<dbReference type="InterPro" id="IPR029044">
    <property type="entry name" value="Nucleotide-diphossugar_trans"/>
</dbReference>
<dbReference type="InterPro" id="IPR005835">
    <property type="entry name" value="NTP_transferase_dom"/>
</dbReference>
<dbReference type="Gene3D" id="3.90.550.10">
    <property type="entry name" value="Spore Coat Polysaccharide Biosynthesis Protein SpsA, Chain A"/>
    <property type="match status" value="1"/>
</dbReference>
<gene>
    <name evidence="8" type="ORF">COT54_03645</name>
</gene>
<dbReference type="PANTHER" id="PTHR43584:SF3">
    <property type="entry name" value="BIFUNCTIONAL PROTEIN GLMU"/>
    <property type="match status" value="1"/>
</dbReference>
<dbReference type="Proteomes" id="UP000229574">
    <property type="component" value="Unassembled WGS sequence"/>
</dbReference>
<dbReference type="PANTHER" id="PTHR43584">
    <property type="entry name" value="NUCLEOTIDYL TRANSFERASE"/>
    <property type="match status" value="1"/>
</dbReference>
<comment type="function">
    <text evidence="6">Catalyzes the last two sequential reactions in the de novo biosynthetic pathway for UDP-N-acetylglucosamine (UDP-GlcNAc). The C-terminal domain catalyzes the transfer of acetyl group from acetyl coenzyme A to glucosamine-1-phosphate (GlcN-1-P) to produce N-acetylglucosamine-1-phosphate (GlcNAc-1-P), which is converted into UDP-GlcNAc by the transfer of uridine 5-monophosphate (from uridine 5-triphosphate), a reaction catalyzed by the N-terminal domain.</text>
</comment>
<reference evidence="9" key="1">
    <citation type="submission" date="2017-09" db="EMBL/GenBank/DDBJ databases">
        <title>Depth-based differentiation of microbial function through sediment-hosted aquifers and enrichment of novel symbionts in the deep terrestrial subsurface.</title>
        <authorList>
            <person name="Probst A.J."/>
            <person name="Ladd B."/>
            <person name="Jarett J.K."/>
            <person name="Geller-Mcgrath D.E."/>
            <person name="Sieber C.M.K."/>
            <person name="Emerson J.B."/>
            <person name="Anantharaman K."/>
            <person name="Thomas B.C."/>
            <person name="Malmstrom R."/>
            <person name="Stieglmeier M."/>
            <person name="Klingl A."/>
            <person name="Woyke T."/>
            <person name="Ryan C.M."/>
            <person name="Banfield J.F."/>
        </authorList>
    </citation>
    <scope>NUCLEOTIDE SEQUENCE [LARGE SCALE GENOMIC DNA]</scope>
</reference>
<comment type="catalytic activity">
    <reaction evidence="4">
        <text>alpha-D-glucosamine 1-phosphate + acetyl-CoA = N-acetyl-alpha-D-glucosamine 1-phosphate + CoA + H(+)</text>
        <dbReference type="Rhea" id="RHEA:13725"/>
        <dbReference type="ChEBI" id="CHEBI:15378"/>
        <dbReference type="ChEBI" id="CHEBI:57287"/>
        <dbReference type="ChEBI" id="CHEBI:57288"/>
        <dbReference type="ChEBI" id="CHEBI:57776"/>
        <dbReference type="ChEBI" id="CHEBI:58516"/>
        <dbReference type="EC" id="2.3.1.157"/>
    </reaction>
</comment>
<sequence length="257" mass="28410">MICDLSSRAQSRDLSHTVAIVLAAGRGSRMHAKTKNKVAFKIAGEPMIARTINHLRQAGITKIMAVVGFQASSVKRALGDEVVYVTQVQQLGTGDAIKTALPLITPGVVTVLAVYGDDSAFYPPKLFVEMATKKAELGCDLLFLTIHKDDPTGLGRIVRDSRGKIVRIVEEKNATDQEKKIQEINTGFYCFDRSFLLDYIDQITPNPLTGEYYLTDMVEIALKHGKNVEALFIANDSIWHGVNNRSDFERAKAKLKQ</sequence>
<dbReference type="SUPFAM" id="SSF53448">
    <property type="entry name" value="Nucleotide-diphospho-sugar transferases"/>
    <property type="match status" value="1"/>
</dbReference>
<evidence type="ECO:0000313" key="8">
    <source>
        <dbReference type="EMBL" id="PIS17624.1"/>
    </source>
</evidence>
<feature type="domain" description="Nucleotidyl transferase" evidence="7">
    <location>
        <begin position="19"/>
        <end position="256"/>
    </location>
</feature>
<evidence type="ECO:0000256" key="4">
    <source>
        <dbReference type="ARBA" id="ARBA00048247"/>
    </source>
</evidence>
<evidence type="ECO:0000259" key="7">
    <source>
        <dbReference type="Pfam" id="PF00483"/>
    </source>
</evidence>
<dbReference type="GO" id="GO:0003977">
    <property type="term" value="F:UDP-N-acetylglucosamine diphosphorylase activity"/>
    <property type="evidence" value="ECO:0007669"/>
    <property type="project" value="UniProtKB-EC"/>
</dbReference>
<dbReference type="AlphaFoldDB" id="A0A2H0WY86"/>
<comment type="catalytic activity">
    <reaction evidence="5">
        <text>N-acetyl-alpha-D-glucosamine 1-phosphate + UTP + H(+) = UDP-N-acetyl-alpha-D-glucosamine + diphosphate</text>
        <dbReference type="Rhea" id="RHEA:13509"/>
        <dbReference type="ChEBI" id="CHEBI:15378"/>
        <dbReference type="ChEBI" id="CHEBI:33019"/>
        <dbReference type="ChEBI" id="CHEBI:46398"/>
        <dbReference type="ChEBI" id="CHEBI:57705"/>
        <dbReference type="ChEBI" id="CHEBI:57776"/>
        <dbReference type="EC" id="2.7.7.23"/>
    </reaction>
</comment>
<proteinExistence type="predicted"/>
<evidence type="ECO:0000313" key="9">
    <source>
        <dbReference type="Proteomes" id="UP000229574"/>
    </source>
</evidence>
<dbReference type="InterPro" id="IPR050065">
    <property type="entry name" value="GlmU-like"/>
</dbReference>
<dbReference type="Pfam" id="PF00483">
    <property type="entry name" value="NTP_transferase"/>
    <property type="match status" value="1"/>
</dbReference>
<accession>A0A2H0WY86</accession>
<keyword evidence="2" id="KW-0548">Nucleotidyltransferase</keyword>
<name>A0A2H0WY86_9BACT</name>
<comment type="caution">
    <text evidence="8">The sequence shown here is derived from an EMBL/GenBank/DDBJ whole genome shotgun (WGS) entry which is preliminary data.</text>
</comment>
<evidence type="ECO:0000256" key="3">
    <source>
        <dbReference type="ARBA" id="ARBA00023315"/>
    </source>
</evidence>
<evidence type="ECO:0000256" key="6">
    <source>
        <dbReference type="ARBA" id="ARBA00049628"/>
    </source>
</evidence>
<keyword evidence="3" id="KW-0012">Acyltransferase</keyword>
<dbReference type="EMBL" id="PEYY01000134">
    <property type="protein sequence ID" value="PIS17624.1"/>
    <property type="molecule type" value="Genomic_DNA"/>
</dbReference>
<dbReference type="CDD" id="cd02540">
    <property type="entry name" value="GT2_GlmU_N_bac"/>
    <property type="match status" value="1"/>
</dbReference>
<organism evidence="8 9">
    <name type="scientific">Candidatus Collierbacteria bacterium CG09_land_8_20_14_0_10_46_12</name>
    <dbReference type="NCBI Taxonomy" id="1974533"/>
    <lineage>
        <taxon>Bacteria</taxon>
        <taxon>Candidatus Collieribacteriota</taxon>
    </lineage>
</organism>
<protein>
    <recommendedName>
        <fullName evidence="7">Nucleotidyl transferase domain-containing protein</fullName>
    </recommendedName>
</protein>